<feature type="transmembrane region" description="Helical" evidence="1">
    <location>
        <begin position="66"/>
        <end position="84"/>
    </location>
</feature>
<gene>
    <name evidence="2" type="ORF">MOPEL_067_00080</name>
</gene>
<dbReference type="InterPro" id="IPR052712">
    <property type="entry name" value="Acid_resist_chaperone_HdeD"/>
</dbReference>
<dbReference type="PANTHER" id="PTHR34989:SF1">
    <property type="entry name" value="PROTEIN HDED"/>
    <property type="match status" value="1"/>
</dbReference>
<feature type="transmembrane region" description="Helical" evidence="1">
    <location>
        <begin position="150"/>
        <end position="171"/>
    </location>
</feature>
<dbReference type="GO" id="GO:0005886">
    <property type="term" value="C:plasma membrane"/>
    <property type="evidence" value="ECO:0007669"/>
    <property type="project" value="TreeGrafter"/>
</dbReference>
<evidence type="ECO:0000313" key="3">
    <source>
        <dbReference type="Proteomes" id="UP000004367"/>
    </source>
</evidence>
<evidence type="ECO:0000256" key="1">
    <source>
        <dbReference type="SAM" id="Phobius"/>
    </source>
</evidence>
<keyword evidence="3" id="KW-1185">Reference proteome</keyword>
<keyword evidence="1" id="KW-1133">Transmembrane helix</keyword>
<feature type="transmembrane region" description="Helical" evidence="1">
    <location>
        <begin position="12"/>
        <end position="32"/>
    </location>
</feature>
<reference evidence="2 3" key="1">
    <citation type="submission" date="2012-02" db="EMBL/GenBank/DDBJ databases">
        <title>Whole genome shotgun sequence of Mobilicoccus pelagius NBRC 104925.</title>
        <authorList>
            <person name="Yoshida Y."/>
            <person name="Hosoyama A."/>
            <person name="Tsuchikane K."/>
            <person name="Katsumata H."/>
            <person name="Yamazaki S."/>
            <person name="Fujita N."/>
        </authorList>
    </citation>
    <scope>NUCLEOTIDE SEQUENCE [LARGE SCALE GENOMIC DNA]</scope>
    <source>
        <strain evidence="2 3">NBRC 104925</strain>
    </source>
</reference>
<feature type="transmembrane region" description="Helical" evidence="1">
    <location>
        <begin position="38"/>
        <end position="59"/>
    </location>
</feature>
<dbReference type="eggNOG" id="COG3247">
    <property type="taxonomic scope" value="Bacteria"/>
</dbReference>
<organism evidence="2 3">
    <name type="scientific">Mobilicoccus pelagius NBRC 104925</name>
    <dbReference type="NCBI Taxonomy" id="1089455"/>
    <lineage>
        <taxon>Bacteria</taxon>
        <taxon>Bacillati</taxon>
        <taxon>Actinomycetota</taxon>
        <taxon>Actinomycetes</taxon>
        <taxon>Micrococcales</taxon>
        <taxon>Dermatophilaceae</taxon>
        <taxon>Mobilicoccus</taxon>
    </lineage>
</organism>
<proteinExistence type="predicted"/>
<dbReference type="STRING" id="1089455.MOPEL_067_00080"/>
<accession>H5UR01</accession>
<comment type="caution">
    <text evidence="2">The sequence shown here is derived from an EMBL/GenBank/DDBJ whole genome shotgun (WGS) entry which is preliminary data.</text>
</comment>
<name>H5UR01_9MICO</name>
<dbReference type="Pfam" id="PF03729">
    <property type="entry name" value="DUF308"/>
    <property type="match status" value="1"/>
</dbReference>
<evidence type="ECO:0008006" key="4">
    <source>
        <dbReference type="Google" id="ProtNLM"/>
    </source>
</evidence>
<dbReference type="RefSeq" id="WP_009482057.1">
    <property type="nucleotide sequence ID" value="NZ_BAFE01000047.1"/>
</dbReference>
<dbReference type="Proteomes" id="UP000004367">
    <property type="component" value="Unassembled WGS sequence"/>
</dbReference>
<feature type="transmembrane region" description="Helical" evidence="1">
    <location>
        <begin position="122"/>
        <end position="144"/>
    </location>
</feature>
<dbReference type="OrthoDB" id="3829721at2"/>
<protein>
    <recommendedName>
        <fullName evidence="4">HdeD family acid-resistance protein</fullName>
    </recommendedName>
</protein>
<dbReference type="EMBL" id="BAFE01000047">
    <property type="protein sequence ID" value="GAB48159.1"/>
    <property type="molecule type" value="Genomic_DNA"/>
</dbReference>
<feature type="transmembrane region" description="Helical" evidence="1">
    <location>
        <begin position="90"/>
        <end position="110"/>
    </location>
</feature>
<evidence type="ECO:0000313" key="2">
    <source>
        <dbReference type="EMBL" id="GAB48159.1"/>
    </source>
</evidence>
<keyword evidence="1" id="KW-0812">Transmembrane</keyword>
<sequence length="186" mass="19360">MDVFARRSSGTLIALGVVAVLFGLVAAFWPMGTALGLVILWGVYALVDGITALGLAFAGRGLPGRGLLFVIGLAGLVAGLLVIFRPFSGQVALAWLLGTWLVVRGIVEAVGAFGEMTMRPRWMLLLGGLLWIVAGVVFVANPGIAALTVALWLAILAIAWGVLLLAAGISLRSAVNDAERRTRATV</sequence>
<dbReference type="PANTHER" id="PTHR34989">
    <property type="entry name" value="PROTEIN HDED"/>
    <property type="match status" value="1"/>
</dbReference>
<keyword evidence="1" id="KW-0472">Membrane</keyword>
<dbReference type="AlphaFoldDB" id="H5UR01"/>
<dbReference type="InterPro" id="IPR005325">
    <property type="entry name" value="DUF308_memb"/>
</dbReference>